<comment type="caution">
    <text evidence="1">The sequence shown here is derived from an EMBL/GenBank/DDBJ whole genome shotgun (WGS) entry which is preliminary data.</text>
</comment>
<sequence>MKEALYNEIVAKRLQKQKVIRAWIGHMARVIAACQNTDRVGPSGFYASPNWISSFMAWYGLPLRRRTNLTTLSDDTLVDRAVSYMSFLQKAMPDMDMHRTVPTRVIRPWP</sequence>
<reference evidence="2" key="2">
    <citation type="submission" date="2021-01" db="EMBL/GenBank/DDBJ databases">
        <title>Phytophthora aleatoria, a newly-described species from Pinus radiata is distinct from Phytophthora cactorum isolates based on comparative genomics.</title>
        <authorList>
            <person name="Mcdougal R."/>
            <person name="Panda P."/>
            <person name="Williams N."/>
            <person name="Studholme D.J."/>
        </authorList>
    </citation>
    <scope>NUCLEOTIDE SEQUENCE</scope>
    <source>
        <strain evidence="2">NZFS 3830</strain>
    </source>
</reference>
<dbReference type="Proteomes" id="UP000736787">
    <property type="component" value="Unassembled WGS sequence"/>
</dbReference>
<dbReference type="VEuPathDB" id="FungiDB:PC110_g4959"/>
<dbReference type="AlphaFoldDB" id="A0A8T1L1Q1"/>
<proteinExistence type="predicted"/>
<evidence type="ECO:0000313" key="1">
    <source>
        <dbReference type="EMBL" id="KAG2946102.1"/>
    </source>
</evidence>
<dbReference type="EMBL" id="JAENGZ010000465">
    <property type="protein sequence ID" value="KAG6958814.1"/>
    <property type="molecule type" value="Genomic_DNA"/>
</dbReference>
<protein>
    <recommendedName>
        <fullName evidence="4">HTH CENPB-type domain-containing protein</fullName>
    </recommendedName>
</protein>
<organism evidence="1 3">
    <name type="scientific">Phytophthora cactorum</name>
    <dbReference type="NCBI Taxonomy" id="29920"/>
    <lineage>
        <taxon>Eukaryota</taxon>
        <taxon>Sar</taxon>
        <taxon>Stramenopiles</taxon>
        <taxon>Oomycota</taxon>
        <taxon>Peronosporomycetes</taxon>
        <taxon>Peronosporales</taxon>
        <taxon>Peronosporaceae</taxon>
        <taxon>Phytophthora</taxon>
    </lineage>
</organism>
<name>A0A8T1L1Q1_9STRA</name>
<gene>
    <name evidence="2" type="ORF">JG687_00009164</name>
    <name evidence="1" type="ORF">PC117_g7932</name>
</gene>
<reference evidence="1" key="1">
    <citation type="submission" date="2018-10" db="EMBL/GenBank/DDBJ databases">
        <title>Effector identification in a new, highly contiguous assembly of the strawberry crown rot pathogen Phytophthora cactorum.</title>
        <authorList>
            <person name="Armitage A.D."/>
            <person name="Nellist C.F."/>
            <person name="Bates H."/>
            <person name="Vickerstaff R.J."/>
            <person name="Harrison R.J."/>
        </authorList>
    </citation>
    <scope>NUCLEOTIDE SEQUENCE</scope>
    <source>
        <strain evidence="1">4040</strain>
    </source>
</reference>
<evidence type="ECO:0000313" key="2">
    <source>
        <dbReference type="EMBL" id="KAG6958814.1"/>
    </source>
</evidence>
<dbReference type="EMBL" id="RCMK01000166">
    <property type="protein sequence ID" value="KAG2946102.1"/>
    <property type="molecule type" value="Genomic_DNA"/>
</dbReference>
<dbReference type="OrthoDB" id="109847at2759"/>
<evidence type="ECO:0000313" key="3">
    <source>
        <dbReference type="Proteomes" id="UP000736787"/>
    </source>
</evidence>
<dbReference type="Proteomes" id="UP000688947">
    <property type="component" value="Unassembled WGS sequence"/>
</dbReference>
<accession>A0A8T1L1Q1</accession>
<evidence type="ECO:0008006" key="4">
    <source>
        <dbReference type="Google" id="ProtNLM"/>
    </source>
</evidence>